<evidence type="ECO:0000313" key="3">
    <source>
        <dbReference type="Proteomes" id="UP000193560"/>
    </source>
</evidence>
<gene>
    <name evidence="2" type="ORF">BCR42DRAFT_69908</name>
</gene>
<comment type="caution">
    <text evidence="2">The sequence shown here is derived from an EMBL/GenBank/DDBJ whole genome shotgun (WGS) entry which is preliminary data.</text>
</comment>
<evidence type="ECO:0000256" key="1">
    <source>
        <dbReference type="SAM" id="Phobius"/>
    </source>
</evidence>
<reference evidence="2 3" key="1">
    <citation type="submission" date="2016-07" db="EMBL/GenBank/DDBJ databases">
        <title>Pervasive Adenine N6-methylation of Active Genes in Fungi.</title>
        <authorList>
            <consortium name="DOE Joint Genome Institute"/>
            <person name="Mondo S.J."/>
            <person name="Dannebaum R.O."/>
            <person name="Kuo R.C."/>
            <person name="Labutti K."/>
            <person name="Haridas S."/>
            <person name="Kuo A."/>
            <person name="Salamov A."/>
            <person name="Ahrendt S.R."/>
            <person name="Lipzen A."/>
            <person name="Sullivan W."/>
            <person name="Andreopoulos W.B."/>
            <person name="Clum A."/>
            <person name="Lindquist E."/>
            <person name="Daum C."/>
            <person name="Ramamoorthy G.K."/>
            <person name="Gryganskyi A."/>
            <person name="Culley D."/>
            <person name="Magnuson J.K."/>
            <person name="James T.Y."/>
            <person name="O'Malley M.A."/>
            <person name="Stajich J.E."/>
            <person name="Spatafora J.W."/>
            <person name="Visel A."/>
            <person name="Grigoriev I.V."/>
        </authorList>
    </citation>
    <scope>NUCLEOTIDE SEQUENCE [LARGE SCALE GENOMIC DNA]</scope>
    <source>
        <strain evidence="2 3">NRRL 1336</strain>
    </source>
</reference>
<keyword evidence="1" id="KW-1133">Transmembrane helix</keyword>
<keyword evidence="1" id="KW-0472">Membrane</keyword>
<evidence type="ECO:0000313" key="2">
    <source>
        <dbReference type="EMBL" id="ORZ13754.1"/>
    </source>
</evidence>
<name>A0A1X2ICC8_9FUNG</name>
<organism evidence="2 3">
    <name type="scientific">Absidia repens</name>
    <dbReference type="NCBI Taxonomy" id="90262"/>
    <lineage>
        <taxon>Eukaryota</taxon>
        <taxon>Fungi</taxon>
        <taxon>Fungi incertae sedis</taxon>
        <taxon>Mucoromycota</taxon>
        <taxon>Mucoromycotina</taxon>
        <taxon>Mucoromycetes</taxon>
        <taxon>Mucorales</taxon>
        <taxon>Cunninghamellaceae</taxon>
        <taxon>Absidia</taxon>
    </lineage>
</organism>
<proteinExistence type="predicted"/>
<protein>
    <submittedName>
        <fullName evidence="2">Uncharacterized protein</fullName>
    </submittedName>
</protein>
<dbReference type="EMBL" id="MCGE01000016">
    <property type="protein sequence ID" value="ORZ13754.1"/>
    <property type="molecule type" value="Genomic_DNA"/>
</dbReference>
<keyword evidence="3" id="KW-1185">Reference proteome</keyword>
<dbReference type="Proteomes" id="UP000193560">
    <property type="component" value="Unassembled WGS sequence"/>
</dbReference>
<dbReference type="AlphaFoldDB" id="A0A1X2ICC8"/>
<sequence>MKKLRVPEPDGVSLKMCLLIPKFIFDLLSFTVALHKSHLANWILSWCLHIHLCSCDTASDRSCRPRTATNALLQHEYLQLYYLAYYFLSWFLGQYGGLASISYQLSFYI</sequence>
<keyword evidence="1" id="KW-0812">Transmembrane</keyword>
<feature type="transmembrane region" description="Helical" evidence="1">
    <location>
        <begin position="80"/>
        <end position="103"/>
    </location>
</feature>
<accession>A0A1X2ICC8</accession>
<feature type="transmembrane region" description="Helical" evidence="1">
    <location>
        <begin position="12"/>
        <end position="33"/>
    </location>
</feature>